<dbReference type="OrthoDB" id="1708823at2759"/>
<keyword evidence="5" id="KW-1185">Reference proteome</keyword>
<keyword evidence="2" id="KW-0732">Signal</keyword>
<dbReference type="Pfam" id="PF24808">
    <property type="entry name" value="DUF7707"/>
    <property type="match status" value="1"/>
</dbReference>
<evidence type="ECO:0000256" key="2">
    <source>
        <dbReference type="SAM" id="SignalP"/>
    </source>
</evidence>
<proteinExistence type="predicted"/>
<accession>A0A9W8CX86</accession>
<dbReference type="EMBL" id="JANBOI010000131">
    <property type="protein sequence ID" value="KAJ1733560.1"/>
    <property type="molecule type" value="Genomic_DNA"/>
</dbReference>
<feature type="chain" id="PRO_5040776356" description="DUF7707 domain-containing protein" evidence="2">
    <location>
        <begin position="20"/>
        <end position="211"/>
    </location>
</feature>
<feature type="signal peptide" evidence="2">
    <location>
        <begin position="1"/>
        <end position="19"/>
    </location>
</feature>
<evidence type="ECO:0000313" key="5">
    <source>
        <dbReference type="Proteomes" id="UP001143981"/>
    </source>
</evidence>
<organism evidence="4 5">
    <name type="scientific">Coemansia biformis</name>
    <dbReference type="NCBI Taxonomy" id="1286918"/>
    <lineage>
        <taxon>Eukaryota</taxon>
        <taxon>Fungi</taxon>
        <taxon>Fungi incertae sedis</taxon>
        <taxon>Zoopagomycota</taxon>
        <taxon>Kickxellomycotina</taxon>
        <taxon>Kickxellomycetes</taxon>
        <taxon>Kickxellales</taxon>
        <taxon>Kickxellaceae</taxon>
        <taxon>Coemansia</taxon>
    </lineage>
</organism>
<name>A0A9W8CX86_9FUNG</name>
<sequence length="211" mass="21602">MKFTTTAVLVAAAAAGVAADAVAPWIITSLSSGERDNLCQRQIQTCQNNCGGPDKAPMAFCNSKTMAWGCGCKEKTPDFQTWDWPVPAADCGGSAATCKSNCNAASGDRNQCFINCSNTHKCNTEDAPVSYTSTSDIDTAPKYVGPAVSYNGKQLGDLNDGNDRSKLDSSNSDSESDGESGADKAVTSGAAAALKTTVLAAAAAVAAAFAF</sequence>
<comment type="caution">
    <text evidence="4">The sequence shown here is derived from an EMBL/GenBank/DDBJ whole genome shotgun (WGS) entry which is preliminary data.</text>
</comment>
<feature type="domain" description="DUF7707" evidence="3">
    <location>
        <begin position="29"/>
        <end position="125"/>
    </location>
</feature>
<dbReference type="InterPro" id="IPR056124">
    <property type="entry name" value="DUF7707"/>
</dbReference>
<evidence type="ECO:0000259" key="3">
    <source>
        <dbReference type="Pfam" id="PF24808"/>
    </source>
</evidence>
<gene>
    <name evidence="4" type="ORF">LPJ61_001503</name>
</gene>
<dbReference type="Proteomes" id="UP001143981">
    <property type="component" value="Unassembled WGS sequence"/>
</dbReference>
<evidence type="ECO:0000313" key="4">
    <source>
        <dbReference type="EMBL" id="KAJ1733560.1"/>
    </source>
</evidence>
<protein>
    <recommendedName>
        <fullName evidence="3">DUF7707 domain-containing protein</fullName>
    </recommendedName>
</protein>
<feature type="region of interest" description="Disordered" evidence="1">
    <location>
        <begin position="152"/>
        <end position="183"/>
    </location>
</feature>
<dbReference type="AlphaFoldDB" id="A0A9W8CX86"/>
<reference evidence="4" key="1">
    <citation type="submission" date="2022-07" db="EMBL/GenBank/DDBJ databases">
        <title>Phylogenomic reconstructions and comparative analyses of Kickxellomycotina fungi.</title>
        <authorList>
            <person name="Reynolds N.K."/>
            <person name="Stajich J.E."/>
            <person name="Barry K."/>
            <person name="Grigoriev I.V."/>
            <person name="Crous P."/>
            <person name="Smith M.E."/>
        </authorList>
    </citation>
    <scope>NUCLEOTIDE SEQUENCE</scope>
    <source>
        <strain evidence="4">BCRC 34381</strain>
    </source>
</reference>
<evidence type="ECO:0000256" key="1">
    <source>
        <dbReference type="SAM" id="MobiDB-lite"/>
    </source>
</evidence>